<dbReference type="EMBL" id="BDDD01000099">
    <property type="protein sequence ID" value="GAV59144.1"/>
    <property type="molecule type" value="Genomic_DNA"/>
</dbReference>
<dbReference type="Pfam" id="PF14223">
    <property type="entry name" value="Retrotran_gag_2"/>
    <property type="match status" value="1"/>
</dbReference>
<dbReference type="AlphaFoldDB" id="A0A1Q3AU23"/>
<gene>
    <name evidence="1" type="ORF">CFOL_v3_02675</name>
</gene>
<dbReference type="InParanoid" id="A0A1Q3AU23"/>
<accession>A0A1Q3AU23</accession>
<sequence length="115" mass="13247">NDFNRVSSCISAKDMWDRLEITYESINQVKEAKISILVRDYEMSTMHENVDVITNALQALDKVYTNSEIVRKILWCLPRVWMPNVTIIEEDKDLNTLPLEDLLRSLMTVGSLEGG</sequence>
<feature type="non-terminal residue" evidence="1">
    <location>
        <position position="1"/>
    </location>
</feature>
<name>A0A1Q3AU23_CEPFO</name>
<evidence type="ECO:0000313" key="1">
    <source>
        <dbReference type="EMBL" id="GAV59144.1"/>
    </source>
</evidence>
<dbReference type="OrthoDB" id="1000712at2759"/>
<dbReference type="PANTHER" id="PTHR34676">
    <property type="entry name" value="DUF4219 DOMAIN-CONTAINING PROTEIN-RELATED"/>
    <property type="match status" value="1"/>
</dbReference>
<evidence type="ECO:0000313" key="2">
    <source>
        <dbReference type="Proteomes" id="UP000187406"/>
    </source>
</evidence>
<protein>
    <submittedName>
        <fullName evidence="1">UBN2 domain-containing protein</fullName>
    </submittedName>
</protein>
<proteinExistence type="predicted"/>
<keyword evidence="2" id="KW-1185">Reference proteome</keyword>
<dbReference type="Proteomes" id="UP000187406">
    <property type="component" value="Unassembled WGS sequence"/>
</dbReference>
<organism evidence="1 2">
    <name type="scientific">Cephalotus follicularis</name>
    <name type="common">Albany pitcher plant</name>
    <dbReference type="NCBI Taxonomy" id="3775"/>
    <lineage>
        <taxon>Eukaryota</taxon>
        <taxon>Viridiplantae</taxon>
        <taxon>Streptophyta</taxon>
        <taxon>Embryophyta</taxon>
        <taxon>Tracheophyta</taxon>
        <taxon>Spermatophyta</taxon>
        <taxon>Magnoliopsida</taxon>
        <taxon>eudicotyledons</taxon>
        <taxon>Gunneridae</taxon>
        <taxon>Pentapetalae</taxon>
        <taxon>rosids</taxon>
        <taxon>fabids</taxon>
        <taxon>Oxalidales</taxon>
        <taxon>Cephalotaceae</taxon>
        <taxon>Cephalotus</taxon>
    </lineage>
</organism>
<comment type="caution">
    <text evidence="1">The sequence shown here is derived from an EMBL/GenBank/DDBJ whole genome shotgun (WGS) entry which is preliminary data.</text>
</comment>
<dbReference type="PANTHER" id="PTHR34676:SF8">
    <property type="entry name" value="TRANSMEMBRANE PROTEIN"/>
    <property type="match status" value="1"/>
</dbReference>
<reference evidence="2" key="1">
    <citation type="submission" date="2016-04" db="EMBL/GenBank/DDBJ databases">
        <title>Cephalotus genome sequencing.</title>
        <authorList>
            <person name="Fukushima K."/>
            <person name="Hasebe M."/>
            <person name="Fang X."/>
        </authorList>
    </citation>
    <scope>NUCLEOTIDE SEQUENCE [LARGE SCALE GENOMIC DNA]</scope>
    <source>
        <strain evidence="2">cv. St1</strain>
    </source>
</reference>